<keyword evidence="1" id="KW-0472">Membrane</keyword>
<protein>
    <submittedName>
        <fullName evidence="2">Uncharacterized protein</fullName>
    </submittedName>
</protein>
<keyword evidence="1" id="KW-1133">Transmembrane helix</keyword>
<name>A0A6M3KX32_9ZZZZ</name>
<organism evidence="2">
    <name type="scientific">viral metagenome</name>
    <dbReference type="NCBI Taxonomy" id="1070528"/>
    <lineage>
        <taxon>unclassified sequences</taxon>
        <taxon>metagenomes</taxon>
        <taxon>organismal metagenomes</taxon>
    </lineage>
</organism>
<evidence type="ECO:0000313" key="2">
    <source>
        <dbReference type="EMBL" id="QJA85798.1"/>
    </source>
</evidence>
<dbReference type="AlphaFoldDB" id="A0A6M3KX32"/>
<reference evidence="2" key="1">
    <citation type="submission" date="2020-03" db="EMBL/GenBank/DDBJ databases">
        <title>The deep terrestrial virosphere.</title>
        <authorList>
            <person name="Holmfeldt K."/>
            <person name="Nilsson E."/>
            <person name="Simone D."/>
            <person name="Lopez-Fernandez M."/>
            <person name="Wu X."/>
            <person name="de Brujin I."/>
            <person name="Lundin D."/>
            <person name="Andersson A."/>
            <person name="Bertilsson S."/>
            <person name="Dopson M."/>
        </authorList>
    </citation>
    <scope>NUCLEOTIDE SEQUENCE</scope>
    <source>
        <strain evidence="2">MM415B02174</strain>
    </source>
</reference>
<feature type="transmembrane region" description="Helical" evidence="1">
    <location>
        <begin position="49"/>
        <end position="68"/>
    </location>
</feature>
<feature type="transmembrane region" description="Helical" evidence="1">
    <location>
        <begin position="21"/>
        <end position="37"/>
    </location>
</feature>
<dbReference type="EMBL" id="MT142596">
    <property type="protein sequence ID" value="QJA85798.1"/>
    <property type="molecule type" value="Genomic_DNA"/>
</dbReference>
<keyword evidence="1" id="KW-0812">Transmembrane</keyword>
<evidence type="ECO:0000256" key="1">
    <source>
        <dbReference type="SAM" id="Phobius"/>
    </source>
</evidence>
<gene>
    <name evidence="2" type="ORF">MM415B02174_0008</name>
</gene>
<proteinExistence type="predicted"/>
<sequence length="70" mass="8269">MKKLKNEGERSEYNKDDNISLTFLFICISPLIYSYIYECGPEWISRDGYFILKLTILFVDIFCFLVALTI</sequence>
<accession>A0A6M3KX32</accession>